<protein>
    <submittedName>
        <fullName evidence="4">Aldehyde dehydrogenase (NADP(+))</fullName>
    </submittedName>
</protein>
<name>A0ABX0CAD6_9PSEU</name>
<evidence type="ECO:0000256" key="2">
    <source>
        <dbReference type="SAM" id="MobiDB-lite"/>
    </source>
</evidence>
<keyword evidence="5" id="KW-1185">Reference proteome</keyword>
<dbReference type="PANTHER" id="PTHR43353">
    <property type="entry name" value="SUCCINATE-SEMIALDEHYDE DEHYDROGENASE, MITOCHONDRIAL"/>
    <property type="match status" value="1"/>
</dbReference>
<feature type="region of interest" description="Disordered" evidence="2">
    <location>
        <begin position="447"/>
        <end position="466"/>
    </location>
</feature>
<accession>A0ABX0CAD6</accession>
<feature type="domain" description="Aldehyde dehydrogenase" evidence="3">
    <location>
        <begin position="3"/>
        <end position="275"/>
    </location>
</feature>
<keyword evidence="1" id="KW-0560">Oxidoreductase</keyword>
<dbReference type="Pfam" id="PF00171">
    <property type="entry name" value="Aldedh"/>
    <property type="match status" value="1"/>
</dbReference>
<comment type="caution">
    <text evidence="4">The sequence shown here is derived from an EMBL/GenBank/DDBJ whole genome shotgun (WGS) entry which is preliminary data.</text>
</comment>
<dbReference type="Proteomes" id="UP000470404">
    <property type="component" value="Unassembled WGS sequence"/>
</dbReference>
<evidence type="ECO:0000259" key="3">
    <source>
        <dbReference type="Pfam" id="PF00171"/>
    </source>
</evidence>
<dbReference type="EMBL" id="JAAGNC010000212">
    <property type="protein sequence ID" value="NEC62387.1"/>
    <property type="molecule type" value="Genomic_DNA"/>
</dbReference>
<dbReference type="RefSeq" id="WP_067595510.1">
    <property type="nucleotide sequence ID" value="NZ_JAAGNC010000212.1"/>
</dbReference>
<dbReference type="Gene3D" id="3.40.605.10">
    <property type="entry name" value="Aldehyde Dehydrogenase, Chain A, domain 1"/>
    <property type="match status" value="1"/>
</dbReference>
<gene>
    <name evidence="4" type="ORF">G3I59_44005</name>
</gene>
<proteinExistence type="predicted"/>
<organism evidence="4 5">
    <name type="scientific">Amycolatopsis rubida</name>
    <dbReference type="NCBI Taxonomy" id="112413"/>
    <lineage>
        <taxon>Bacteria</taxon>
        <taxon>Bacillati</taxon>
        <taxon>Actinomycetota</taxon>
        <taxon>Actinomycetes</taxon>
        <taxon>Pseudonocardiales</taxon>
        <taxon>Pseudonocardiaceae</taxon>
        <taxon>Amycolatopsis</taxon>
    </lineage>
</organism>
<sequence length="466" mass="48561">MKTIERAATIAQRWAETAPPTRAAVLTAVADALDAAGPELIPLADAETRLGAARLTGELARTTFQLRLLAAEAAGGSTYDVRIDRADPGWPIGPRPDLRRYRTAIGPVLVFAASNFPFAFSVAGGDTAAAWAAGCPVIVKAHPGHPRLSRRVTDVAQQALGPWAELLGLVEGESGGVAALRHPAIAAAAFTGSVAGGLALARIAAERPVPVPFYGELGSVNPVLVTPAAARARPEELAEGYAGSLTLGGGQFCTNPGLLFIPDTGPLVDLVAERLRALPAVEMLNERIAEGFLAGAERLGAIPGARRVVWPDGLAPRLLELDLTGFLAHPEAAEECFGPLGVVVRYTRFAELAPAVAALPGQLTTTLHAEPDDELLLTELRKVLAARSGRVLWGGWPTGVAVTAAMQHGGPFPATTGPMSTSVGTASIERFLRPVAYQGWPGHLLPEPLRDDNPWGVPQRVSGPVG</sequence>
<dbReference type="InterPro" id="IPR016162">
    <property type="entry name" value="Ald_DH_N"/>
</dbReference>
<reference evidence="4 5" key="1">
    <citation type="submission" date="2020-01" db="EMBL/GenBank/DDBJ databases">
        <title>Insect and environment-associated Actinomycetes.</title>
        <authorList>
            <person name="Currrie C."/>
            <person name="Chevrette M."/>
            <person name="Carlson C."/>
            <person name="Stubbendieck R."/>
            <person name="Wendt-Pienkowski E."/>
        </authorList>
    </citation>
    <scope>NUCLEOTIDE SEQUENCE [LARGE SCALE GENOMIC DNA]</scope>
    <source>
        <strain evidence="4 5">SID8386</strain>
    </source>
</reference>
<dbReference type="Gene3D" id="3.40.309.10">
    <property type="entry name" value="Aldehyde Dehydrogenase, Chain A, domain 2"/>
    <property type="match status" value="1"/>
</dbReference>
<evidence type="ECO:0000313" key="5">
    <source>
        <dbReference type="Proteomes" id="UP000470404"/>
    </source>
</evidence>
<dbReference type="InterPro" id="IPR016163">
    <property type="entry name" value="Ald_DH_C"/>
</dbReference>
<dbReference type="SUPFAM" id="SSF53720">
    <property type="entry name" value="ALDH-like"/>
    <property type="match status" value="1"/>
</dbReference>
<dbReference type="CDD" id="cd07129">
    <property type="entry name" value="ALDH_KGSADH"/>
    <property type="match status" value="1"/>
</dbReference>
<dbReference type="PANTHER" id="PTHR43353:SF3">
    <property type="entry name" value="ALDEHYDE DEHYDROGENASE-RELATED"/>
    <property type="match status" value="1"/>
</dbReference>
<dbReference type="InterPro" id="IPR050740">
    <property type="entry name" value="Aldehyde_DH_Superfamily"/>
</dbReference>
<evidence type="ECO:0000256" key="1">
    <source>
        <dbReference type="ARBA" id="ARBA00023002"/>
    </source>
</evidence>
<dbReference type="InterPro" id="IPR015590">
    <property type="entry name" value="Aldehyde_DH_dom"/>
</dbReference>
<dbReference type="InterPro" id="IPR016161">
    <property type="entry name" value="Ald_DH/histidinol_DH"/>
</dbReference>
<dbReference type="InterPro" id="IPR044151">
    <property type="entry name" value="ALDH_KGSADH"/>
</dbReference>
<evidence type="ECO:0000313" key="4">
    <source>
        <dbReference type="EMBL" id="NEC62387.1"/>
    </source>
</evidence>